<organism evidence="14 15">
    <name type="scientific">Dongia rigui</name>
    <dbReference type="NCBI Taxonomy" id="940149"/>
    <lineage>
        <taxon>Bacteria</taxon>
        <taxon>Pseudomonadati</taxon>
        <taxon>Pseudomonadota</taxon>
        <taxon>Alphaproteobacteria</taxon>
        <taxon>Rhodospirillales</taxon>
        <taxon>Dongiaceae</taxon>
        <taxon>Dongia</taxon>
    </lineage>
</organism>
<evidence type="ECO:0000256" key="11">
    <source>
        <dbReference type="ARBA" id="ARBA00023277"/>
    </source>
</evidence>
<dbReference type="EC" id="2.7.1.15" evidence="2 12"/>
<feature type="binding site" evidence="12">
    <location>
        <begin position="9"/>
        <end position="11"/>
    </location>
    <ligand>
        <name>substrate</name>
    </ligand>
</feature>
<evidence type="ECO:0000256" key="10">
    <source>
        <dbReference type="ARBA" id="ARBA00022958"/>
    </source>
</evidence>
<comment type="activity regulation">
    <text evidence="12">Activated by a monovalent cation that binds near, but not in, the active site. The most likely occupant of the site in vivo is potassium. Ion binding induces a conformational change that may alter substrate affinity.</text>
</comment>
<dbReference type="InterPro" id="IPR002173">
    <property type="entry name" value="Carboh/pur_kinase_PfkB_CS"/>
</dbReference>
<evidence type="ECO:0000313" key="15">
    <source>
        <dbReference type="Proteomes" id="UP001271769"/>
    </source>
</evidence>
<feature type="binding site" evidence="12">
    <location>
        <position position="287"/>
    </location>
    <ligand>
        <name>K(+)</name>
        <dbReference type="ChEBI" id="CHEBI:29103"/>
    </ligand>
</feature>
<evidence type="ECO:0000256" key="4">
    <source>
        <dbReference type="ARBA" id="ARBA00022679"/>
    </source>
</evidence>
<evidence type="ECO:0000259" key="13">
    <source>
        <dbReference type="Pfam" id="PF00294"/>
    </source>
</evidence>
<feature type="binding site" evidence="12">
    <location>
        <position position="179"/>
    </location>
    <ligand>
        <name>ATP</name>
        <dbReference type="ChEBI" id="CHEBI:30616"/>
    </ligand>
</feature>
<sequence length="303" mass="30576">MIVVFGSLNVDVMIAVDHLPLPGETVLGPGYQLTAGGKGANQALAAARAGGAVTMIGCVGGDPLAETALTDLRAAGVDLSHLTTVADPTGLAAICVDKLGENHVVVASGANRQTKASQLSDSLLGPKTLLVLQMEVPLTENWAIIRRAKVKGTRVLLNVAPAAPIPTDVLPLVDWLIVNENEARQIAASLGNPIDDARTAAKFIAGASKTTVIVTLGAAGAAAYLKDGSDLSVGALKIQPVDTVGAGDSFVGGFAAAIDRGKDLAEALRYASVGGALACLHPGAQPSLPLQAAIEARLADLPA</sequence>
<dbReference type="EMBL" id="JAXCLX010000001">
    <property type="protein sequence ID" value="MDY0871207.1"/>
    <property type="molecule type" value="Genomic_DNA"/>
</dbReference>
<keyword evidence="10 12" id="KW-0630">Potassium</keyword>
<evidence type="ECO:0000256" key="12">
    <source>
        <dbReference type="HAMAP-Rule" id="MF_01987"/>
    </source>
</evidence>
<feature type="binding site" evidence="12">
    <location>
        <position position="242"/>
    </location>
    <ligand>
        <name>K(+)</name>
        <dbReference type="ChEBI" id="CHEBI:29103"/>
    </ligand>
</feature>
<accession>A0ABU5DW50</accession>
<keyword evidence="4 12" id="KW-0808">Transferase</keyword>
<feature type="binding site" evidence="12">
    <location>
        <position position="248"/>
    </location>
    <ligand>
        <name>substrate</name>
    </ligand>
</feature>
<feature type="binding site" evidence="12">
    <location>
        <position position="281"/>
    </location>
    <ligand>
        <name>K(+)</name>
        <dbReference type="ChEBI" id="CHEBI:29103"/>
    </ligand>
</feature>
<dbReference type="InterPro" id="IPR002139">
    <property type="entry name" value="Ribo/fructo_kinase"/>
</dbReference>
<feature type="binding site" evidence="12">
    <location>
        <position position="135"/>
    </location>
    <ligand>
        <name>substrate</name>
    </ligand>
</feature>
<evidence type="ECO:0000256" key="1">
    <source>
        <dbReference type="ARBA" id="ARBA00005380"/>
    </source>
</evidence>
<proteinExistence type="inferred from homology"/>
<protein>
    <recommendedName>
        <fullName evidence="3 12">Ribokinase</fullName>
        <shortName evidence="12">RK</shortName>
        <ecNumber evidence="2 12">2.7.1.15</ecNumber>
    </recommendedName>
</protein>
<dbReference type="InterPro" id="IPR029056">
    <property type="entry name" value="Ribokinase-like"/>
</dbReference>
<evidence type="ECO:0000256" key="2">
    <source>
        <dbReference type="ARBA" id="ARBA00012035"/>
    </source>
</evidence>
<dbReference type="SUPFAM" id="SSF53613">
    <property type="entry name" value="Ribokinase-like"/>
    <property type="match status" value="1"/>
</dbReference>
<feature type="binding site" evidence="12">
    <location>
        <position position="283"/>
    </location>
    <ligand>
        <name>K(+)</name>
        <dbReference type="ChEBI" id="CHEBI:29103"/>
    </ligand>
</feature>
<dbReference type="InterPro" id="IPR011611">
    <property type="entry name" value="PfkB_dom"/>
</dbReference>
<dbReference type="HAMAP" id="MF_01987">
    <property type="entry name" value="Ribokinase"/>
    <property type="match status" value="1"/>
</dbReference>
<evidence type="ECO:0000256" key="8">
    <source>
        <dbReference type="ARBA" id="ARBA00022840"/>
    </source>
</evidence>
<keyword evidence="15" id="KW-1185">Reference proteome</keyword>
<keyword evidence="12" id="KW-0963">Cytoplasm</keyword>
<dbReference type="InterPro" id="IPR011877">
    <property type="entry name" value="Ribokinase"/>
</dbReference>
<comment type="catalytic activity">
    <reaction evidence="12">
        <text>D-ribose + ATP = D-ribose 5-phosphate + ADP + H(+)</text>
        <dbReference type="Rhea" id="RHEA:13697"/>
        <dbReference type="ChEBI" id="CHEBI:15378"/>
        <dbReference type="ChEBI" id="CHEBI:30616"/>
        <dbReference type="ChEBI" id="CHEBI:47013"/>
        <dbReference type="ChEBI" id="CHEBI:78346"/>
        <dbReference type="ChEBI" id="CHEBI:456216"/>
        <dbReference type="EC" id="2.7.1.15"/>
    </reaction>
</comment>
<feature type="active site" description="Proton acceptor" evidence="12">
    <location>
        <position position="248"/>
    </location>
</feature>
<comment type="similarity">
    <text evidence="1">Belongs to the carbohydrate kinase pfkB family.</text>
</comment>
<feature type="domain" description="Carbohydrate kinase PfkB" evidence="13">
    <location>
        <begin position="2"/>
        <end position="289"/>
    </location>
</feature>
<dbReference type="CDD" id="cd01174">
    <property type="entry name" value="ribokinase"/>
    <property type="match status" value="1"/>
</dbReference>
<keyword evidence="11 12" id="KW-0119">Carbohydrate metabolism</keyword>
<dbReference type="Pfam" id="PF00294">
    <property type="entry name" value="PfkB"/>
    <property type="match status" value="1"/>
</dbReference>
<evidence type="ECO:0000313" key="14">
    <source>
        <dbReference type="EMBL" id="MDY0871207.1"/>
    </source>
</evidence>
<feature type="binding site" evidence="12">
    <location>
        <position position="244"/>
    </location>
    <ligand>
        <name>K(+)</name>
        <dbReference type="ChEBI" id="CHEBI:29103"/>
    </ligand>
</feature>
<gene>
    <name evidence="12" type="primary">rbsK</name>
    <name evidence="14" type="ORF">SMD31_04720</name>
</gene>
<dbReference type="Proteomes" id="UP001271769">
    <property type="component" value="Unassembled WGS sequence"/>
</dbReference>
<keyword evidence="5 12" id="KW-0479">Metal-binding</keyword>
<keyword evidence="7 12" id="KW-0418">Kinase</keyword>
<evidence type="ECO:0000256" key="5">
    <source>
        <dbReference type="ARBA" id="ARBA00022723"/>
    </source>
</evidence>
<comment type="cofactor">
    <cofactor evidence="12">
        <name>Mg(2+)</name>
        <dbReference type="ChEBI" id="CHEBI:18420"/>
    </cofactor>
    <text evidence="12">Requires a divalent cation, most likely magnesium in vivo, as an electrophilic catalyst to aid phosphoryl group transfer. It is the chelate of the metal and the nucleotide that is the actual substrate.</text>
</comment>
<feature type="binding site" evidence="12">
    <location>
        <position position="278"/>
    </location>
    <ligand>
        <name>K(+)</name>
        <dbReference type="ChEBI" id="CHEBI:29103"/>
    </ligand>
</feature>
<comment type="function">
    <text evidence="12">Catalyzes the phosphorylation of ribose at O-5 in a reaction requiring ATP and magnesium. The resulting D-ribose-5-phosphate can then be used either for sythesis of nucleotides, histidine, and tryptophan, or as a component of the pentose phosphate pathway.</text>
</comment>
<evidence type="ECO:0000256" key="6">
    <source>
        <dbReference type="ARBA" id="ARBA00022741"/>
    </source>
</evidence>
<comment type="subunit">
    <text evidence="12">Homodimer.</text>
</comment>
<evidence type="ECO:0000256" key="7">
    <source>
        <dbReference type="ARBA" id="ARBA00022777"/>
    </source>
</evidence>
<comment type="pathway">
    <text evidence="12">Carbohydrate metabolism; D-ribose degradation; D-ribose 5-phosphate from beta-D-ribopyranose: step 2/2.</text>
</comment>
<name>A0ABU5DW50_9PROT</name>
<comment type="similarity">
    <text evidence="12">Belongs to the carbohydrate kinase PfkB family. Ribokinase subfamily.</text>
</comment>
<comment type="subcellular location">
    <subcellularLocation>
        <location evidence="12">Cytoplasm</location>
    </subcellularLocation>
</comment>
<keyword evidence="9 12" id="KW-0460">Magnesium</keyword>
<dbReference type="PROSITE" id="PS00584">
    <property type="entry name" value="PFKB_KINASES_2"/>
    <property type="match status" value="1"/>
</dbReference>
<keyword evidence="6 12" id="KW-0547">Nucleotide-binding</keyword>
<dbReference type="PANTHER" id="PTHR10584:SF166">
    <property type="entry name" value="RIBOKINASE"/>
    <property type="match status" value="1"/>
</dbReference>
<evidence type="ECO:0000256" key="3">
    <source>
        <dbReference type="ARBA" id="ARBA00016943"/>
    </source>
</evidence>
<comment type="caution">
    <text evidence="12">Lacks conserved residue(s) required for the propagation of feature annotation.</text>
</comment>
<feature type="binding site" evidence="12">
    <location>
        <begin position="215"/>
        <end position="220"/>
    </location>
    <ligand>
        <name>ATP</name>
        <dbReference type="ChEBI" id="CHEBI:30616"/>
    </ligand>
</feature>
<keyword evidence="8 12" id="KW-0067">ATP-binding</keyword>
<dbReference type="RefSeq" id="WP_320499572.1">
    <property type="nucleotide sequence ID" value="NZ_JAXCLX010000001.1"/>
</dbReference>
<comment type="caution">
    <text evidence="14">The sequence shown here is derived from an EMBL/GenBank/DDBJ whole genome shotgun (WGS) entry which is preliminary data.</text>
</comment>
<evidence type="ECO:0000256" key="9">
    <source>
        <dbReference type="ARBA" id="ARBA00022842"/>
    </source>
</evidence>
<dbReference type="GO" id="GO:0004747">
    <property type="term" value="F:ribokinase activity"/>
    <property type="evidence" value="ECO:0007669"/>
    <property type="project" value="UniProtKB-EC"/>
</dbReference>
<dbReference type="Gene3D" id="3.40.1190.20">
    <property type="match status" value="1"/>
</dbReference>
<feature type="binding site" evidence="12">
    <location>
        <begin position="247"/>
        <end position="248"/>
    </location>
    <ligand>
        <name>ATP</name>
        <dbReference type="ChEBI" id="CHEBI:30616"/>
    </ligand>
</feature>
<dbReference type="PANTHER" id="PTHR10584">
    <property type="entry name" value="SUGAR KINASE"/>
    <property type="match status" value="1"/>
</dbReference>
<feature type="binding site" evidence="12">
    <location>
        <begin position="37"/>
        <end position="41"/>
    </location>
    <ligand>
        <name>substrate</name>
    </ligand>
</feature>
<reference evidence="14 15" key="1">
    <citation type="journal article" date="2013" name="Antonie Van Leeuwenhoek">
        <title>Dongia rigui sp. nov., isolated from freshwater of a large wetland in Korea.</title>
        <authorList>
            <person name="Baik K.S."/>
            <person name="Hwang Y.M."/>
            <person name="Choi J.S."/>
            <person name="Kwon J."/>
            <person name="Seong C.N."/>
        </authorList>
    </citation>
    <scope>NUCLEOTIDE SEQUENCE [LARGE SCALE GENOMIC DNA]</scope>
    <source>
        <strain evidence="14 15">04SU4-P</strain>
    </source>
</reference>
<dbReference type="PRINTS" id="PR00990">
    <property type="entry name" value="RIBOKINASE"/>
</dbReference>